<dbReference type="OrthoDB" id="10262320at2759"/>
<dbReference type="InterPro" id="IPR039353">
    <property type="entry name" value="TF_Adf1"/>
</dbReference>
<comment type="caution">
    <text evidence="2">The sequence shown here is derived from an EMBL/GenBank/DDBJ whole genome shotgun (WGS) entry which is preliminary data.</text>
</comment>
<dbReference type="GO" id="GO:0005634">
    <property type="term" value="C:nucleus"/>
    <property type="evidence" value="ECO:0007669"/>
    <property type="project" value="TreeGrafter"/>
</dbReference>
<protein>
    <recommendedName>
        <fullName evidence="1">MADF domain-containing protein</fullName>
    </recommendedName>
</protein>
<accession>A0A9P0MKM7</accession>
<dbReference type="GO" id="GO:0005667">
    <property type="term" value="C:transcription regulator complex"/>
    <property type="evidence" value="ECO:0007669"/>
    <property type="project" value="TreeGrafter"/>
</dbReference>
<reference evidence="2" key="1">
    <citation type="submission" date="2022-03" db="EMBL/GenBank/DDBJ databases">
        <authorList>
            <person name="Sayadi A."/>
        </authorList>
    </citation>
    <scope>NUCLEOTIDE SEQUENCE</scope>
</reference>
<gene>
    <name evidence="2" type="ORF">ACAOBT_LOCUS35083</name>
</gene>
<dbReference type="Proteomes" id="UP001152888">
    <property type="component" value="Unassembled WGS sequence"/>
</dbReference>
<keyword evidence="3" id="KW-1185">Reference proteome</keyword>
<dbReference type="PANTHER" id="PTHR12243:SF67">
    <property type="entry name" value="COREPRESSOR OF PANGOLIN, ISOFORM A-RELATED"/>
    <property type="match status" value="1"/>
</dbReference>
<evidence type="ECO:0000313" key="2">
    <source>
        <dbReference type="EMBL" id="CAH2016013.1"/>
    </source>
</evidence>
<dbReference type="GO" id="GO:0006357">
    <property type="term" value="P:regulation of transcription by RNA polymerase II"/>
    <property type="evidence" value="ECO:0007669"/>
    <property type="project" value="TreeGrafter"/>
</dbReference>
<dbReference type="InterPro" id="IPR006578">
    <property type="entry name" value="MADF-dom"/>
</dbReference>
<evidence type="ECO:0000259" key="1">
    <source>
        <dbReference type="PROSITE" id="PS51029"/>
    </source>
</evidence>
<name>A0A9P0MKM7_ACAOB</name>
<dbReference type="PROSITE" id="PS51029">
    <property type="entry name" value="MADF"/>
    <property type="match status" value="1"/>
</dbReference>
<dbReference type="Gene3D" id="1.10.10.60">
    <property type="entry name" value="Homeodomain-like"/>
    <property type="match status" value="1"/>
</dbReference>
<dbReference type="Pfam" id="PF10545">
    <property type="entry name" value="MADF_DNA_bdg"/>
    <property type="match status" value="1"/>
</dbReference>
<proteinExistence type="predicted"/>
<dbReference type="EMBL" id="CAKOFQ010008794">
    <property type="protein sequence ID" value="CAH2016013.1"/>
    <property type="molecule type" value="Genomic_DNA"/>
</dbReference>
<evidence type="ECO:0000313" key="3">
    <source>
        <dbReference type="Proteomes" id="UP001152888"/>
    </source>
</evidence>
<dbReference type="SMART" id="SM00595">
    <property type="entry name" value="MADF"/>
    <property type="match status" value="1"/>
</dbReference>
<dbReference type="AlphaFoldDB" id="A0A9P0MKM7"/>
<sequence>MCVNMKNIALGYIRKAFGYSITYKMTFEEDLINQVRLHPVVWNKKSEDYKNRLKSEKAWDIIARNVNKTKKEVKTRWRHLRDVFLKELKKVRKPCSGDPGSPNEQDYLGKWTYYQNIIFKRCFNASTNRM</sequence>
<feature type="domain" description="MADF" evidence="1">
    <location>
        <begin position="30"/>
        <end position="125"/>
    </location>
</feature>
<dbReference type="PANTHER" id="PTHR12243">
    <property type="entry name" value="MADF DOMAIN TRANSCRIPTION FACTOR"/>
    <property type="match status" value="1"/>
</dbReference>
<organism evidence="2 3">
    <name type="scientific">Acanthoscelides obtectus</name>
    <name type="common">Bean weevil</name>
    <name type="synonym">Bruchus obtectus</name>
    <dbReference type="NCBI Taxonomy" id="200917"/>
    <lineage>
        <taxon>Eukaryota</taxon>
        <taxon>Metazoa</taxon>
        <taxon>Ecdysozoa</taxon>
        <taxon>Arthropoda</taxon>
        <taxon>Hexapoda</taxon>
        <taxon>Insecta</taxon>
        <taxon>Pterygota</taxon>
        <taxon>Neoptera</taxon>
        <taxon>Endopterygota</taxon>
        <taxon>Coleoptera</taxon>
        <taxon>Polyphaga</taxon>
        <taxon>Cucujiformia</taxon>
        <taxon>Chrysomeloidea</taxon>
        <taxon>Chrysomelidae</taxon>
        <taxon>Bruchinae</taxon>
        <taxon>Bruchini</taxon>
        <taxon>Acanthoscelides</taxon>
    </lineage>
</organism>